<feature type="chain" id="PRO_5044798793" evidence="1">
    <location>
        <begin position="19"/>
        <end position="142"/>
    </location>
</feature>
<evidence type="ECO:0000313" key="3">
    <source>
        <dbReference type="Proteomes" id="UP001634394"/>
    </source>
</evidence>
<dbReference type="Proteomes" id="UP001634394">
    <property type="component" value="Unassembled WGS sequence"/>
</dbReference>
<dbReference type="AlphaFoldDB" id="A0ABD3Y135"/>
<keyword evidence="1" id="KW-0732">Signal</keyword>
<evidence type="ECO:0000313" key="2">
    <source>
        <dbReference type="EMBL" id="KAL3892176.1"/>
    </source>
</evidence>
<reference evidence="2 3" key="1">
    <citation type="submission" date="2024-11" db="EMBL/GenBank/DDBJ databases">
        <title>Chromosome-level genome assembly of the freshwater bivalve Anodonta woodiana.</title>
        <authorList>
            <person name="Chen X."/>
        </authorList>
    </citation>
    <scope>NUCLEOTIDE SEQUENCE [LARGE SCALE GENOMIC DNA]</scope>
    <source>
        <strain evidence="2">MN2024</strain>
        <tissue evidence="2">Gills</tissue>
    </source>
</reference>
<accession>A0ABD3Y135</accession>
<keyword evidence="3" id="KW-1185">Reference proteome</keyword>
<comment type="caution">
    <text evidence="2">The sequence shown here is derived from an EMBL/GenBank/DDBJ whole genome shotgun (WGS) entry which is preliminary data.</text>
</comment>
<dbReference type="EMBL" id="JBJQND010000001">
    <property type="protein sequence ID" value="KAL3892176.1"/>
    <property type="molecule type" value="Genomic_DNA"/>
</dbReference>
<gene>
    <name evidence="2" type="ORF">ACJMK2_004410</name>
</gene>
<protein>
    <submittedName>
        <fullName evidence="2">Uncharacterized protein</fullName>
    </submittedName>
</protein>
<proteinExistence type="predicted"/>
<name>A0ABD3Y135_SINWO</name>
<evidence type="ECO:0000256" key="1">
    <source>
        <dbReference type="SAM" id="SignalP"/>
    </source>
</evidence>
<sequence length="142" mass="15611">MFLLTLLVLLMSIQVIYACQCEEVDWERVMCPGENKTVILGNAIAVSRATLPGASDVTLVHTVEVQKIFKEGPFNLTILPIHNIVINDKIFEIVSLHVLGVTDSGGILHSSNCTLELLTGFFEKSGRESLVNIYWGHGSPKC</sequence>
<feature type="signal peptide" evidence="1">
    <location>
        <begin position="1"/>
        <end position="18"/>
    </location>
</feature>
<organism evidence="2 3">
    <name type="scientific">Sinanodonta woodiana</name>
    <name type="common">Chinese pond mussel</name>
    <name type="synonym">Anodonta woodiana</name>
    <dbReference type="NCBI Taxonomy" id="1069815"/>
    <lineage>
        <taxon>Eukaryota</taxon>
        <taxon>Metazoa</taxon>
        <taxon>Spiralia</taxon>
        <taxon>Lophotrochozoa</taxon>
        <taxon>Mollusca</taxon>
        <taxon>Bivalvia</taxon>
        <taxon>Autobranchia</taxon>
        <taxon>Heteroconchia</taxon>
        <taxon>Palaeoheterodonta</taxon>
        <taxon>Unionida</taxon>
        <taxon>Unionoidea</taxon>
        <taxon>Unionidae</taxon>
        <taxon>Unioninae</taxon>
        <taxon>Sinanodonta</taxon>
    </lineage>
</organism>